<keyword evidence="3" id="KW-1185">Reference proteome</keyword>
<evidence type="ECO:0008006" key="4">
    <source>
        <dbReference type="Google" id="ProtNLM"/>
    </source>
</evidence>
<evidence type="ECO:0000313" key="3">
    <source>
        <dbReference type="Proteomes" id="UP001144352"/>
    </source>
</evidence>
<evidence type="ECO:0000256" key="1">
    <source>
        <dbReference type="SAM" id="Coils"/>
    </source>
</evidence>
<protein>
    <recommendedName>
        <fullName evidence="4">Type II restriction enzyme</fullName>
    </recommendedName>
</protein>
<keyword evidence="1" id="KW-0175">Coiled coil</keyword>
<proteinExistence type="predicted"/>
<dbReference type="RefSeq" id="WP_214187459.1">
    <property type="nucleotide sequence ID" value="NZ_BSDS01000002.1"/>
</dbReference>
<organism evidence="2 3">
    <name type="scientific">Geobacter hydrogenophilus</name>
    <dbReference type="NCBI Taxonomy" id="40983"/>
    <lineage>
        <taxon>Bacteria</taxon>
        <taxon>Pseudomonadati</taxon>
        <taxon>Thermodesulfobacteriota</taxon>
        <taxon>Desulfuromonadia</taxon>
        <taxon>Geobacterales</taxon>
        <taxon>Geobacteraceae</taxon>
        <taxon>Geobacter</taxon>
    </lineage>
</organism>
<dbReference type="Proteomes" id="UP001144352">
    <property type="component" value="Unassembled WGS sequence"/>
</dbReference>
<accession>A0A9W6LD97</accession>
<dbReference type="EMBL" id="BSDS01000002">
    <property type="protein sequence ID" value="GLI39523.1"/>
    <property type="molecule type" value="Genomic_DNA"/>
</dbReference>
<evidence type="ECO:0000313" key="2">
    <source>
        <dbReference type="EMBL" id="GLI39523.1"/>
    </source>
</evidence>
<dbReference type="AlphaFoldDB" id="A0A9W6LD97"/>
<gene>
    <name evidence="2" type="ORF">GHYDROH2_30240</name>
</gene>
<sequence length="417" mass="47621">MNADSINELVTRYRSDNESVYNTWFIDNNARMKAFRAIRRGVMTIVESIKDGSFGNDFKGSPLEFVMSCITEQKQVFEGAAHPFYWKPKLRIPDIYENEENKRAFGSFLEACLSANSADRLIKEILTLDGCRIKGLGPAVANILYFLHPTLMPPFNTAMLNGFNAVFEDKKKLGSWQSYLEMRETIIAAHENLKPALSKDLGAISGLLFDVGVGKIALGQNWENALQTEKTKLEKALKKRHQEVQEEIREENEHLRVQFLLTEIGRDLGYDVFVATNDRTKSLNGRSLQFLTLPELPPLEISPDVIRTVSLIDVIWVTRDSKRIECAFEIEKSTSIYSGMLRLMDLASSLGDKQYDFFLVVPDKREKEVLAQLKRPSFQNNSCVGLRYILFSDLEEHCRGLCKFGEDFRILFKLAKC</sequence>
<feature type="coiled-coil region" evidence="1">
    <location>
        <begin position="230"/>
        <end position="258"/>
    </location>
</feature>
<name>A0A9W6LD97_9BACT</name>
<reference evidence="2" key="1">
    <citation type="submission" date="2022-12" db="EMBL/GenBank/DDBJ databases">
        <title>Reference genome sequencing for broad-spectrum identification of bacterial and archaeal isolates by mass spectrometry.</title>
        <authorList>
            <person name="Sekiguchi Y."/>
            <person name="Tourlousse D.M."/>
        </authorList>
    </citation>
    <scope>NUCLEOTIDE SEQUENCE</scope>
    <source>
        <strain evidence="2">H2</strain>
    </source>
</reference>
<comment type="caution">
    <text evidence="2">The sequence shown here is derived from an EMBL/GenBank/DDBJ whole genome shotgun (WGS) entry which is preliminary data.</text>
</comment>